<dbReference type="InterPro" id="IPR010540">
    <property type="entry name" value="CmpB_TMEM229"/>
</dbReference>
<evidence type="ECO:0008006" key="3">
    <source>
        <dbReference type="Google" id="ProtNLM"/>
    </source>
</evidence>
<name>A0A6I3QZ96_9FIRM</name>
<dbReference type="AlphaFoldDB" id="A0A6I3QZ96"/>
<accession>A0A6I3QZ96</accession>
<evidence type="ECO:0000313" key="1">
    <source>
        <dbReference type="EMBL" id="MTS51667.1"/>
    </source>
</evidence>
<dbReference type="Proteomes" id="UP000449193">
    <property type="component" value="Unassembled WGS sequence"/>
</dbReference>
<sequence length="153" mass="17870">MTLPLYRYRNKGSWISFLGGFAVGSIVEYVCSWGQELVFGSRSWDYSGVPFNINGRICLLYSIFWGFLGILWIKSIYPWMAKLILKIPNCAGKIITWVLVIFLAVNGIVSSFAVYRWSERVDNVPASNSFWEYVDERFPDERMERIYENMVFD</sequence>
<protein>
    <recommendedName>
        <fullName evidence="3">ABC transporter permease</fullName>
    </recommendedName>
</protein>
<dbReference type="RefSeq" id="WP_155201780.1">
    <property type="nucleotide sequence ID" value="NZ_WMZL01000035.1"/>
</dbReference>
<proteinExistence type="predicted"/>
<gene>
    <name evidence="1" type="ORF">GMD52_08960</name>
</gene>
<evidence type="ECO:0000313" key="2">
    <source>
        <dbReference type="Proteomes" id="UP000449193"/>
    </source>
</evidence>
<reference evidence="1 2" key="1">
    <citation type="journal article" date="2019" name="Nat. Med.">
        <title>A library of human gut bacterial isolates paired with longitudinal multiomics data enables mechanistic microbiome research.</title>
        <authorList>
            <person name="Poyet M."/>
            <person name="Groussin M."/>
            <person name="Gibbons S.M."/>
            <person name="Avila-Pacheco J."/>
            <person name="Jiang X."/>
            <person name="Kearney S.M."/>
            <person name="Perrotta A.R."/>
            <person name="Berdy B."/>
            <person name="Zhao S."/>
            <person name="Lieberman T.D."/>
            <person name="Swanson P.K."/>
            <person name="Smith M."/>
            <person name="Roesemann S."/>
            <person name="Alexander J.E."/>
            <person name="Rich S.A."/>
            <person name="Livny J."/>
            <person name="Vlamakis H."/>
            <person name="Clish C."/>
            <person name="Bullock K."/>
            <person name="Deik A."/>
            <person name="Scott J."/>
            <person name="Pierce K.A."/>
            <person name="Xavier R.J."/>
            <person name="Alm E.J."/>
        </authorList>
    </citation>
    <scope>NUCLEOTIDE SEQUENCE [LARGE SCALE GENOMIC DNA]</scope>
    <source>
        <strain evidence="1 2">BIOML-A7</strain>
    </source>
</reference>
<comment type="caution">
    <text evidence="1">The sequence shown here is derived from an EMBL/GenBank/DDBJ whole genome shotgun (WGS) entry which is preliminary data.</text>
</comment>
<organism evidence="1 2">
    <name type="scientific">Ruthenibacterium lactatiformans</name>
    <dbReference type="NCBI Taxonomy" id="1550024"/>
    <lineage>
        <taxon>Bacteria</taxon>
        <taxon>Bacillati</taxon>
        <taxon>Bacillota</taxon>
        <taxon>Clostridia</taxon>
        <taxon>Eubacteriales</taxon>
        <taxon>Oscillospiraceae</taxon>
        <taxon>Ruthenibacterium</taxon>
    </lineage>
</organism>
<dbReference type="EMBL" id="WMZR01000009">
    <property type="protein sequence ID" value="MTS51667.1"/>
    <property type="molecule type" value="Genomic_DNA"/>
</dbReference>
<dbReference type="Pfam" id="PF06541">
    <property type="entry name" value="ABC_trans_CmpB"/>
    <property type="match status" value="1"/>
</dbReference>